<dbReference type="SUPFAM" id="SSF116734">
    <property type="entry name" value="DNA methylase specificity domain"/>
    <property type="match status" value="2"/>
</dbReference>
<dbReference type="EMBL" id="JAPFCC010000001">
    <property type="protein sequence ID" value="MCW7553863.1"/>
    <property type="molecule type" value="Genomic_DNA"/>
</dbReference>
<dbReference type="GO" id="GO:0004519">
    <property type="term" value="F:endonuclease activity"/>
    <property type="evidence" value="ECO:0007669"/>
    <property type="project" value="UniProtKB-KW"/>
</dbReference>
<protein>
    <submittedName>
        <fullName evidence="5">Restriction endonuclease subunit S</fullName>
    </submittedName>
</protein>
<keyword evidence="5" id="KW-0255">Endonuclease</keyword>
<reference evidence="5 6" key="1">
    <citation type="submission" date="2022-10" db="EMBL/GenBank/DDBJ databases">
        <title>High-quality genome sequences of two octocoral-associated bacteria, Endozoicomonas euniceicola EF212 and Endozoicomonas gorgoniicola PS125.</title>
        <authorList>
            <person name="Chiou Y.-J."/>
            <person name="Chen Y.-H."/>
        </authorList>
    </citation>
    <scope>NUCLEOTIDE SEQUENCE [LARGE SCALE GENOMIC DNA]</scope>
    <source>
        <strain evidence="5 6">PS125</strain>
    </source>
</reference>
<dbReference type="PANTHER" id="PTHR30408">
    <property type="entry name" value="TYPE-1 RESTRICTION ENZYME ECOKI SPECIFICITY PROTEIN"/>
    <property type="match status" value="1"/>
</dbReference>
<dbReference type="Pfam" id="PF01420">
    <property type="entry name" value="Methylase_S"/>
    <property type="match status" value="2"/>
</dbReference>
<feature type="domain" description="Type I restriction modification DNA specificity" evidence="4">
    <location>
        <begin position="268"/>
        <end position="438"/>
    </location>
</feature>
<keyword evidence="5" id="KW-0540">Nuclease</keyword>
<keyword evidence="5" id="KW-0378">Hydrolase</keyword>
<keyword evidence="2" id="KW-0680">Restriction system</keyword>
<gene>
    <name evidence="5" type="ORF">NX722_14760</name>
</gene>
<evidence type="ECO:0000256" key="1">
    <source>
        <dbReference type="ARBA" id="ARBA00010923"/>
    </source>
</evidence>
<name>A0ABT3MWW8_9GAMM</name>
<evidence type="ECO:0000313" key="6">
    <source>
        <dbReference type="Proteomes" id="UP001209854"/>
    </source>
</evidence>
<dbReference type="CDD" id="cd17283">
    <property type="entry name" value="RMtype1_S_Hpy180ORF7835P_TRD2-CR2_like"/>
    <property type="match status" value="1"/>
</dbReference>
<evidence type="ECO:0000313" key="5">
    <source>
        <dbReference type="EMBL" id="MCW7553863.1"/>
    </source>
</evidence>
<dbReference type="InterPro" id="IPR044946">
    <property type="entry name" value="Restrct_endonuc_typeI_TRD_sf"/>
</dbReference>
<comment type="similarity">
    <text evidence="1">Belongs to the type-I restriction system S methylase family.</text>
</comment>
<accession>A0ABT3MWW8</accession>
<keyword evidence="3" id="KW-0238">DNA-binding</keyword>
<keyword evidence="6" id="KW-1185">Reference proteome</keyword>
<dbReference type="RefSeq" id="WP_262563603.1">
    <property type="nucleotide sequence ID" value="NZ_JAPFCC010000001.1"/>
</dbReference>
<proteinExistence type="inferred from homology"/>
<evidence type="ECO:0000256" key="2">
    <source>
        <dbReference type="ARBA" id="ARBA00022747"/>
    </source>
</evidence>
<dbReference type="CDD" id="cd17246">
    <property type="entry name" value="RMtype1_S_SonII-TRD2-CR2_like"/>
    <property type="match status" value="1"/>
</dbReference>
<evidence type="ECO:0000256" key="3">
    <source>
        <dbReference type="ARBA" id="ARBA00023125"/>
    </source>
</evidence>
<dbReference type="InterPro" id="IPR000055">
    <property type="entry name" value="Restrct_endonuc_typeI_TRD"/>
</dbReference>
<evidence type="ECO:0000259" key="4">
    <source>
        <dbReference type="Pfam" id="PF01420"/>
    </source>
</evidence>
<dbReference type="InterPro" id="IPR052021">
    <property type="entry name" value="Type-I_RS_S_subunit"/>
</dbReference>
<feature type="domain" description="Type I restriction modification DNA specificity" evidence="4">
    <location>
        <begin position="13"/>
        <end position="195"/>
    </location>
</feature>
<organism evidence="5 6">
    <name type="scientific">Endozoicomonas gorgoniicola</name>
    <dbReference type="NCBI Taxonomy" id="1234144"/>
    <lineage>
        <taxon>Bacteria</taxon>
        <taxon>Pseudomonadati</taxon>
        <taxon>Pseudomonadota</taxon>
        <taxon>Gammaproteobacteria</taxon>
        <taxon>Oceanospirillales</taxon>
        <taxon>Endozoicomonadaceae</taxon>
        <taxon>Endozoicomonas</taxon>
    </lineage>
</organism>
<sequence length="472" mass="52145">MASDILPGMPVLPENWEWKALDSLCDRVSVGHVGETSSVFCGPEGIPFLRSQNVRPGVLEVDDIRFVPHEFHKKSKKSQLKPGDILVVRVGHNRGDCCVVPDNVGDLNCANIVFARPSDTRYSNFLGYFLNSAFGRASLLAVSTGSAQAVLNTKSVAKVLVPVPPVHEAAEIGKKLRAFDDKTQLNRQTNQTLENMAQALFKSWFVDFDPVIDNALAAGNTIPEPLQKRAEQRQALRASDDAPAPLPEAIRQLFPASFVFDAHMGWIPEGWGSTNLGSLVTVKRGGSPRPIKDFIVDDGLPWVKISDATASSTRFISGTKEFIREEGLKKTVYLKKGSLILSNSATPGLPKFLDLDACIHDGWLYFPNKEKFSDTYLYQLFLVIREELVMQGNGSVFTNLKTDILKAHKLVVPIDEVLTAFEEQIVTIHKRVLALEEQTLSLTKLRDTLLPKLISGEFRIPEAQQKTEAAVA</sequence>
<dbReference type="Gene3D" id="3.90.220.20">
    <property type="entry name" value="DNA methylase specificity domains"/>
    <property type="match status" value="2"/>
</dbReference>
<dbReference type="Proteomes" id="UP001209854">
    <property type="component" value="Unassembled WGS sequence"/>
</dbReference>
<comment type="caution">
    <text evidence="5">The sequence shown here is derived from an EMBL/GenBank/DDBJ whole genome shotgun (WGS) entry which is preliminary data.</text>
</comment>
<dbReference type="PANTHER" id="PTHR30408:SF13">
    <property type="entry name" value="TYPE I RESTRICTION ENZYME HINDI SPECIFICITY SUBUNIT"/>
    <property type="match status" value="1"/>
</dbReference>
<dbReference type="Gene3D" id="1.10.287.1120">
    <property type="entry name" value="Bipartite methylase S protein"/>
    <property type="match status" value="1"/>
</dbReference>